<evidence type="ECO:0000256" key="2">
    <source>
        <dbReference type="ARBA" id="ARBA00022112"/>
    </source>
</evidence>
<dbReference type="GO" id="GO:0005737">
    <property type="term" value="C:cytoplasm"/>
    <property type="evidence" value="ECO:0007669"/>
    <property type="project" value="TreeGrafter"/>
</dbReference>
<dbReference type="AlphaFoldDB" id="A0A418JJT4"/>
<accession>A0A418JJT4</accession>
<evidence type="ECO:0000256" key="1">
    <source>
        <dbReference type="ARBA" id="ARBA00006964"/>
    </source>
</evidence>
<dbReference type="FunFam" id="3.40.1390.30:FF:000001">
    <property type="entry name" value="GTP cyclohydrolase 1 type 2"/>
    <property type="match status" value="1"/>
</dbReference>
<reference evidence="6 7" key="1">
    <citation type="journal article" date="2016" name="Front. Microbiol.">
        <title>Comprehensive Phylogenetic Analysis of Bovine Non-aureus Staphylococci Species Based on Whole-Genome Sequencing.</title>
        <authorList>
            <person name="Naushad S."/>
            <person name="Barkema H.W."/>
            <person name="Luby C."/>
            <person name="Condas L.A."/>
            <person name="Nobrega D.B."/>
            <person name="Carson D.A."/>
            <person name="De Buck J."/>
        </authorList>
    </citation>
    <scope>NUCLEOTIDE SEQUENCE [LARGE SCALE GENOMIC DNA]</scope>
    <source>
        <strain evidence="6 7">SNUC 5959</strain>
    </source>
</reference>
<feature type="binding site" evidence="5">
    <location>
        <position position="64"/>
    </location>
    <ligand>
        <name>a divalent metal cation</name>
        <dbReference type="ChEBI" id="CHEBI:60240"/>
        <label>2</label>
    </ligand>
</feature>
<gene>
    <name evidence="6" type="ORF">BUZ57_04510</name>
</gene>
<organism evidence="6 7">
    <name type="scientific">Staphylococcus hyicus</name>
    <dbReference type="NCBI Taxonomy" id="1284"/>
    <lineage>
        <taxon>Bacteria</taxon>
        <taxon>Bacillati</taxon>
        <taxon>Bacillota</taxon>
        <taxon>Bacilli</taxon>
        <taxon>Bacillales</taxon>
        <taxon>Staphylococcaceae</taxon>
        <taxon>Staphylococcus</taxon>
    </lineage>
</organism>
<dbReference type="Gene3D" id="3.40.1390.30">
    <property type="entry name" value="NIF3 (NGG1p interacting factor 3)-like"/>
    <property type="match status" value="1"/>
</dbReference>
<feature type="binding site" evidence="5">
    <location>
        <position position="103"/>
    </location>
    <ligand>
        <name>a divalent metal cation</name>
        <dbReference type="ChEBI" id="CHEBI:60240"/>
        <label>1</label>
    </ligand>
</feature>
<dbReference type="PANTHER" id="PTHR13799">
    <property type="entry name" value="NGG1 INTERACTING FACTOR 3"/>
    <property type="match status" value="1"/>
</dbReference>
<dbReference type="Pfam" id="PF01784">
    <property type="entry name" value="DUF34_NIF3"/>
    <property type="match status" value="1"/>
</dbReference>
<keyword evidence="3 4" id="KW-0479">Metal-binding</keyword>
<feature type="binding site" evidence="5">
    <location>
        <position position="65"/>
    </location>
    <ligand>
        <name>a divalent metal cation</name>
        <dbReference type="ChEBI" id="CHEBI:60240"/>
        <label>1</label>
    </ligand>
</feature>
<dbReference type="SUPFAM" id="SSF102705">
    <property type="entry name" value="NIF3 (NGG1p interacting factor 3)-like"/>
    <property type="match status" value="1"/>
</dbReference>
<evidence type="ECO:0000313" key="6">
    <source>
        <dbReference type="EMBL" id="RIO46378.1"/>
    </source>
</evidence>
<name>A0A418JJT4_STAHY</name>
<evidence type="ECO:0000256" key="3">
    <source>
        <dbReference type="ARBA" id="ARBA00022723"/>
    </source>
</evidence>
<comment type="caution">
    <text evidence="6">The sequence shown here is derived from an EMBL/GenBank/DDBJ whole genome shotgun (WGS) entry which is preliminary data.</text>
</comment>
<dbReference type="RefSeq" id="WP_119635262.1">
    <property type="nucleotide sequence ID" value="NZ_JAUBYX010000001.1"/>
</dbReference>
<dbReference type="PANTHER" id="PTHR13799:SF14">
    <property type="entry name" value="GTP CYCLOHYDROLASE 1 TYPE 2 HOMOLOG"/>
    <property type="match status" value="1"/>
</dbReference>
<comment type="similarity">
    <text evidence="1 4">Belongs to the GTP cyclohydrolase I type 2/NIF3 family.</text>
</comment>
<proteinExistence type="inferred from homology"/>
<dbReference type="InterPro" id="IPR015867">
    <property type="entry name" value="N-reg_PII/ATP_PRibTrfase_C"/>
</dbReference>
<sequence>MKIKALLQTLNHHVPFNSAESWDNVGLLIGNSENEVHGILTALDCTIDVVNEAINQQCNTIIAHHPLIFKGVKTIVENEGYGAILYALIKNNINLIALHTNLDVHPQGVNAMLAERIGIKTPALLNVNSKTYFKVQVFIPKEAGERFKNALSEAGIAKEGNYEYAFFNSTGIGQFKPTGDANPTIGHLHQLENVEELKIEFMIETHQRSLTEHIIEKYHPYETPVYDFIPLEKNINQGLGVIGQLNQSYTVSTFVTHLKTVLNMPSIRYIGDKNTLIENVAIVGGSGIGFESMAQHKGADVFITGDIKHHEALDAKIAGINLIDINHYSEYVMKEGLVKLLSHWLKSEGTFKILASTVNTDPYTYY</sequence>
<dbReference type="PIRSF" id="PIRSF037489">
    <property type="entry name" value="UCP037489_NIF3_YqfO"/>
    <property type="match status" value="1"/>
</dbReference>
<dbReference type="InterPro" id="IPR002678">
    <property type="entry name" value="DUF34/NIF3"/>
</dbReference>
<dbReference type="NCBIfam" id="TIGR00486">
    <property type="entry name" value="YbgI_SA1388"/>
    <property type="match status" value="1"/>
</dbReference>
<evidence type="ECO:0000256" key="5">
    <source>
        <dbReference type="PIRSR" id="PIRSR602678-1"/>
    </source>
</evidence>
<dbReference type="Gene3D" id="3.30.70.120">
    <property type="match status" value="1"/>
</dbReference>
<dbReference type="GO" id="GO:0046872">
    <property type="term" value="F:metal ion binding"/>
    <property type="evidence" value="ECO:0007669"/>
    <property type="project" value="UniProtKB-UniRule"/>
</dbReference>
<evidence type="ECO:0000313" key="7">
    <source>
        <dbReference type="Proteomes" id="UP000285625"/>
    </source>
</evidence>
<dbReference type="Proteomes" id="UP000285625">
    <property type="component" value="Unassembled WGS sequence"/>
</dbReference>
<dbReference type="InterPro" id="IPR036069">
    <property type="entry name" value="DUF34/NIF3_sf"/>
</dbReference>
<dbReference type="EMBL" id="QXVO01000010">
    <property type="protein sequence ID" value="RIO46378.1"/>
    <property type="molecule type" value="Genomic_DNA"/>
</dbReference>
<evidence type="ECO:0000256" key="4">
    <source>
        <dbReference type="PIRNR" id="PIRNR037489"/>
    </source>
</evidence>
<protein>
    <recommendedName>
        <fullName evidence="2 4">GTP cyclohydrolase 1 type 2 homolog</fullName>
    </recommendedName>
</protein>
<dbReference type="STRING" id="1284.SHYC_06750"/>
<dbReference type="InterPro" id="IPR017221">
    <property type="entry name" value="DUF34/NIF3_bac"/>
</dbReference>
<feature type="binding site" evidence="5">
    <location>
        <position position="330"/>
    </location>
    <ligand>
        <name>a divalent metal cation</name>
        <dbReference type="ChEBI" id="CHEBI:60240"/>
        <label>1</label>
    </ligand>
</feature>
<feature type="binding site" evidence="5">
    <location>
        <position position="327"/>
    </location>
    <ligand>
        <name>a divalent metal cation</name>
        <dbReference type="ChEBI" id="CHEBI:60240"/>
        <label>1</label>
    </ligand>
</feature>